<comment type="subcellular location">
    <subcellularLocation>
        <location evidence="7">Cytoplasm</location>
    </subcellularLocation>
</comment>
<comment type="caution">
    <text evidence="7">Lacks conserved residue(s) required for the propagation of feature annotation.</text>
</comment>
<dbReference type="InterPro" id="IPR000146">
    <property type="entry name" value="FBPase_class-1"/>
</dbReference>
<comment type="similarity">
    <text evidence="2 7 8">Belongs to the FBPase class 1 family.</text>
</comment>
<dbReference type="GO" id="GO:0005986">
    <property type="term" value="P:sucrose biosynthetic process"/>
    <property type="evidence" value="ECO:0007669"/>
    <property type="project" value="TreeGrafter"/>
</dbReference>
<sequence>MYLGRTTLSKFLIEELRGGSGDSDLGALLVDVAAAVKAIAAMVGKGALGSQGLAAPGAAVAPIDPSDQARQTLLQACEWGGLVAGMAAPALEAPYTLPPQYQRGPFLLLFEALEDSRDRLGNAAVGTLFSVLRHAGGAPPEPTSFQQAGVQQLAAGYALYGPATMLVLTVGRGTHGFTLDREVGNFILTHPDLRIPAEGGECAIDTSHERFWEPPLRRYVRECKAGRAGERGRDFSLRWIDSTVAAVHRVLTVGGVFMVPRMRADPDAPVDEALPQDTLPLHQLCGVNPVALLIEQAGGLASTGRGRVLEVEPKALHARVPVILGSRDEIERIERYHAEHDSGTDEAYVSPLFNQRSLYRAEVRRGSSRGFGRQP</sequence>
<dbReference type="InterPro" id="IPR028343">
    <property type="entry name" value="FBPtase"/>
</dbReference>
<protein>
    <recommendedName>
        <fullName evidence="7">Fructose-1,6-bisphosphatase class 1</fullName>
        <shortName evidence="7">FBPase class 1</shortName>
        <ecNumber evidence="7">3.1.3.11</ecNumber>
    </recommendedName>
    <alternativeName>
        <fullName evidence="7">D-fructose-1,6-bisphosphate 1-phosphohydrolase class 1</fullName>
    </alternativeName>
</protein>
<organism evidence="11 12">
    <name type="scientific">Aquariibacter lacus</name>
    <dbReference type="NCBI Taxonomy" id="2801332"/>
    <lineage>
        <taxon>Bacteria</taxon>
        <taxon>Pseudomonadati</taxon>
        <taxon>Pseudomonadota</taxon>
        <taxon>Betaproteobacteria</taxon>
        <taxon>Burkholderiales</taxon>
        <taxon>Sphaerotilaceae</taxon>
        <taxon>Aquariibacter</taxon>
    </lineage>
</organism>
<dbReference type="GO" id="GO:0006002">
    <property type="term" value="P:fructose 6-phosphate metabolic process"/>
    <property type="evidence" value="ECO:0007669"/>
    <property type="project" value="TreeGrafter"/>
</dbReference>
<dbReference type="InterPro" id="IPR044015">
    <property type="entry name" value="FBPase_C_dom"/>
</dbReference>
<dbReference type="GO" id="GO:0006094">
    <property type="term" value="P:gluconeogenesis"/>
    <property type="evidence" value="ECO:0007669"/>
    <property type="project" value="UniProtKB-UniRule"/>
</dbReference>
<evidence type="ECO:0000259" key="9">
    <source>
        <dbReference type="Pfam" id="PF00316"/>
    </source>
</evidence>
<keyword evidence="12" id="KW-1185">Reference proteome</keyword>
<keyword evidence="4 7" id="KW-0378">Hydrolase</keyword>
<keyword evidence="5 7" id="KW-0119">Carbohydrate metabolism</keyword>
<comment type="catalytic activity">
    <reaction evidence="1 7">
        <text>beta-D-fructose 1,6-bisphosphate + H2O = beta-D-fructose 6-phosphate + phosphate</text>
        <dbReference type="Rhea" id="RHEA:11064"/>
        <dbReference type="ChEBI" id="CHEBI:15377"/>
        <dbReference type="ChEBI" id="CHEBI:32966"/>
        <dbReference type="ChEBI" id="CHEBI:43474"/>
        <dbReference type="ChEBI" id="CHEBI:57634"/>
        <dbReference type="EC" id="3.1.3.11"/>
    </reaction>
</comment>
<dbReference type="Proteomes" id="UP000643207">
    <property type="component" value="Unassembled WGS sequence"/>
</dbReference>
<dbReference type="GO" id="GO:0006000">
    <property type="term" value="P:fructose metabolic process"/>
    <property type="evidence" value="ECO:0007669"/>
    <property type="project" value="TreeGrafter"/>
</dbReference>
<dbReference type="PRINTS" id="PR00115">
    <property type="entry name" value="F16BPHPHTASE"/>
</dbReference>
<feature type="domain" description="Fructose-1-6-bisphosphatase class I N-terminal" evidence="9">
    <location>
        <begin position="7"/>
        <end position="191"/>
    </location>
</feature>
<evidence type="ECO:0000256" key="2">
    <source>
        <dbReference type="ARBA" id="ARBA00010941"/>
    </source>
</evidence>
<dbReference type="RefSeq" id="WP_201827233.1">
    <property type="nucleotide sequence ID" value="NZ_JAERRA010000002.1"/>
</dbReference>
<dbReference type="GO" id="GO:0030388">
    <property type="term" value="P:fructose 1,6-bisphosphate metabolic process"/>
    <property type="evidence" value="ECO:0007669"/>
    <property type="project" value="TreeGrafter"/>
</dbReference>
<keyword evidence="3 7" id="KW-0963">Cytoplasm</keyword>
<evidence type="ECO:0000256" key="6">
    <source>
        <dbReference type="ARBA" id="ARBA00024331"/>
    </source>
</evidence>
<evidence type="ECO:0000256" key="4">
    <source>
        <dbReference type="ARBA" id="ARBA00022801"/>
    </source>
</evidence>
<gene>
    <name evidence="7" type="primary">fbp</name>
    <name evidence="11" type="ORF">JI742_12145</name>
</gene>
<comment type="subunit">
    <text evidence="7">Homotetramer.</text>
</comment>
<dbReference type="Pfam" id="PF18913">
    <property type="entry name" value="FBPase_C"/>
    <property type="match status" value="1"/>
</dbReference>
<evidence type="ECO:0000259" key="10">
    <source>
        <dbReference type="Pfam" id="PF18913"/>
    </source>
</evidence>
<dbReference type="SUPFAM" id="SSF56655">
    <property type="entry name" value="Carbohydrate phosphatase"/>
    <property type="match status" value="1"/>
</dbReference>
<evidence type="ECO:0000313" key="12">
    <source>
        <dbReference type="Proteomes" id="UP000643207"/>
    </source>
</evidence>
<name>A0A9X0XJI9_9BURK</name>
<dbReference type="Pfam" id="PF00316">
    <property type="entry name" value="FBPase"/>
    <property type="match status" value="1"/>
</dbReference>
<evidence type="ECO:0000313" key="11">
    <source>
        <dbReference type="EMBL" id="MBL0720635.1"/>
    </source>
</evidence>
<dbReference type="Gene3D" id="3.30.540.10">
    <property type="entry name" value="Fructose-1,6-Bisphosphatase, subunit A, domain 1"/>
    <property type="match status" value="1"/>
</dbReference>
<dbReference type="PANTHER" id="PTHR11556:SF35">
    <property type="entry name" value="SEDOHEPTULOSE-1,7-BISPHOSPHATASE, CHLOROPLASTIC"/>
    <property type="match status" value="1"/>
</dbReference>
<dbReference type="PANTHER" id="PTHR11556">
    <property type="entry name" value="FRUCTOSE-1,6-BISPHOSPHATASE-RELATED"/>
    <property type="match status" value="1"/>
</dbReference>
<dbReference type="HAMAP" id="MF_01855">
    <property type="entry name" value="FBPase_class1"/>
    <property type="match status" value="1"/>
</dbReference>
<reference evidence="11 12" key="1">
    <citation type="submission" date="2021-01" db="EMBL/GenBank/DDBJ databases">
        <title>Piscinibacter sp. Jin2 Genome sequencing and assembly.</title>
        <authorList>
            <person name="Kim I."/>
        </authorList>
    </citation>
    <scope>NUCLEOTIDE SEQUENCE [LARGE SCALE GENOMIC DNA]</scope>
    <source>
        <strain evidence="11 12">Jin2</strain>
    </source>
</reference>
<evidence type="ECO:0000256" key="1">
    <source>
        <dbReference type="ARBA" id="ARBA00001273"/>
    </source>
</evidence>
<comment type="caution">
    <text evidence="11">The sequence shown here is derived from an EMBL/GenBank/DDBJ whole genome shotgun (WGS) entry which is preliminary data.</text>
</comment>
<evidence type="ECO:0000256" key="8">
    <source>
        <dbReference type="RuleBase" id="RU000508"/>
    </source>
</evidence>
<dbReference type="PIRSF" id="PIRSF000904">
    <property type="entry name" value="FBPtase_SBPase"/>
    <property type="match status" value="1"/>
</dbReference>
<dbReference type="EMBL" id="JAERRA010000002">
    <property type="protein sequence ID" value="MBL0720635.1"/>
    <property type="molecule type" value="Genomic_DNA"/>
</dbReference>
<feature type="domain" description="Fructose-1-6-bisphosphatase class 1 C-terminal" evidence="10">
    <location>
        <begin position="195"/>
        <end position="337"/>
    </location>
</feature>
<accession>A0A9X0XJI9</accession>
<dbReference type="AlphaFoldDB" id="A0A9X0XJI9"/>
<dbReference type="GO" id="GO:0005829">
    <property type="term" value="C:cytosol"/>
    <property type="evidence" value="ECO:0007669"/>
    <property type="project" value="TreeGrafter"/>
</dbReference>
<dbReference type="EC" id="3.1.3.11" evidence="7"/>
<dbReference type="InterPro" id="IPR033391">
    <property type="entry name" value="FBPase_N"/>
</dbReference>
<evidence type="ECO:0000256" key="5">
    <source>
        <dbReference type="ARBA" id="ARBA00023277"/>
    </source>
</evidence>
<proteinExistence type="inferred from homology"/>
<dbReference type="CDD" id="cd00354">
    <property type="entry name" value="FBPase"/>
    <property type="match status" value="1"/>
</dbReference>
<comment type="pathway">
    <text evidence="6">Carbohydrate biosynthesis.</text>
</comment>
<dbReference type="Gene3D" id="3.40.190.80">
    <property type="match status" value="1"/>
</dbReference>
<evidence type="ECO:0000256" key="7">
    <source>
        <dbReference type="HAMAP-Rule" id="MF_01855"/>
    </source>
</evidence>
<dbReference type="GO" id="GO:0042132">
    <property type="term" value="F:fructose 1,6-bisphosphate 1-phosphatase activity"/>
    <property type="evidence" value="ECO:0007669"/>
    <property type="project" value="UniProtKB-UniRule"/>
</dbReference>
<evidence type="ECO:0000256" key="3">
    <source>
        <dbReference type="ARBA" id="ARBA00022490"/>
    </source>
</evidence>